<reference evidence="3 4" key="1">
    <citation type="submission" date="2016-12" db="EMBL/GenBank/DDBJ databases">
        <authorList>
            <person name="Song W.-J."/>
            <person name="Kurnit D.M."/>
        </authorList>
    </citation>
    <scope>NUCLEOTIDE SEQUENCE [LARGE SCALE GENOMIC DNA]</scope>
    <source>
        <strain evidence="3 4">HSG9</strain>
    </source>
</reference>
<keyword evidence="1" id="KW-0812">Transmembrane</keyword>
<dbReference type="Proteomes" id="UP000191680">
    <property type="component" value="Unassembled WGS sequence"/>
</dbReference>
<dbReference type="PANTHER" id="PTHR43081:SF1">
    <property type="entry name" value="ADENYLATE CYCLASE, TERMINAL-DIFFERENTIATION SPECIFIC"/>
    <property type="match status" value="1"/>
</dbReference>
<dbReference type="GO" id="GO:0009190">
    <property type="term" value="P:cyclic nucleotide biosynthetic process"/>
    <property type="evidence" value="ECO:0007669"/>
    <property type="project" value="InterPro"/>
</dbReference>
<dbReference type="InterPro" id="IPR029787">
    <property type="entry name" value="Nucleotide_cyclase"/>
</dbReference>
<dbReference type="Pfam" id="PF00211">
    <property type="entry name" value="Guanylate_cyc"/>
    <property type="match status" value="1"/>
</dbReference>
<name>A0A1V6LRN7_9FLAO</name>
<evidence type="ECO:0000256" key="1">
    <source>
        <dbReference type="SAM" id="Phobius"/>
    </source>
</evidence>
<dbReference type="EMBL" id="MTBC01000004">
    <property type="protein sequence ID" value="OQD42835.1"/>
    <property type="molecule type" value="Genomic_DNA"/>
</dbReference>
<feature type="domain" description="Guanylate cyclase" evidence="2">
    <location>
        <begin position="181"/>
        <end position="310"/>
    </location>
</feature>
<keyword evidence="1" id="KW-1133">Transmembrane helix</keyword>
<dbReference type="GO" id="GO:0004016">
    <property type="term" value="F:adenylate cyclase activity"/>
    <property type="evidence" value="ECO:0007669"/>
    <property type="project" value="UniProtKB-ARBA"/>
</dbReference>
<dbReference type="Gene3D" id="3.30.70.1230">
    <property type="entry name" value="Nucleotide cyclase"/>
    <property type="match status" value="1"/>
</dbReference>
<feature type="transmembrane region" description="Helical" evidence="1">
    <location>
        <begin position="90"/>
        <end position="111"/>
    </location>
</feature>
<dbReference type="PANTHER" id="PTHR43081">
    <property type="entry name" value="ADENYLATE CYCLASE, TERMINAL-DIFFERENTIATION SPECIFIC-RELATED"/>
    <property type="match status" value="1"/>
</dbReference>
<accession>A0A1V6LRN7</accession>
<keyword evidence="4" id="KW-1185">Reference proteome</keyword>
<dbReference type="GO" id="GO:0035556">
    <property type="term" value="P:intracellular signal transduction"/>
    <property type="evidence" value="ECO:0007669"/>
    <property type="project" value="InterPro"/>
</dbReference>
<dbReference type="OrthoDB" id="9768499at2"/>
<organism evidence="3 4">
    <name type="scientific">Croceivirga radicis</name>
    <dbReference type="NCBI Taxonomy" id="1929488"/>
    <lineage>
        <taxon>Bacteria</taxon>
        <taxon>Pseudomonadati</taxon>
        <taxon>Bacteroidota</taxon>
        <taxon>Flavobacteriia</taxon>
        <taxon>Flavobacteriales</taxon>
        <taxon>Flavobacteriaceae</taxon>
        <taxon>Croceivirga</taxon>
    </lineage>
</organism>
<protein>
    <recommendedName>
        <fullName evidence="2">Guanylate cyclase domain-containing protein</fullName>
    </recommendedName>
</protein>
<feature type="transmembrane region" description="Helical" evidence="1">
    <location>
        <begin position="12"/>
        <end position="28"/>
    </location>
</feature>
<evidence type="ECO:0000313" key="3">
    <source>
        <dbReference type="EMBL" id="OQD42835.1"/>
    </source>
</evidence>
<dbReference type="InterPro" id="IPR001054">
    <property type="entry name" value="A/G_cyclase"/>
</dbReference>
<keyword evidence="1" id="KW-0472">Membrane</keyword>
<dbReference type="RefSeq" id="WP_080318648.1">
    <property type="nucleotide sequence ID" value="NZ_MTBC01000004.1"/>
</dbReference>
<dbReference type="InterPro" id="IPR050697">
    <property type="entry name" value="Adenylyl/Guanylyl_Cyclase_3/4"/>
</dbReference>
<feature type="transmembrane region" description="Helical" evidence="1">
    <location>
        <begin position="48"/>
        <end position="69"/>
    </location>
</feature>
<sequence>MNPILARNWRRILPFGLIWFVLGFFFMANDYFALGDNPVASGAIDPTFSVLVFALLAIFSLGLLIGIFETLYVNKLFRNFSFIRTILSKFVLYSMLFTLMVGFSYPIAAALELDTDLKSPLVWFKFRQFWQSDALYGTAIQLLFSLTISLIYAEIRDNLGDSVLLNIFTGKYHKPIQEERIFMFVDMKDSTTIAEKLGHVSYFTFLQQYYNDMAEPIVKHRGEVYQYIGDEIVISWPKAKGIAYNNAVNCFFAMQKAMNKRDTFYINTYGVVPKFKAALHMGMVTTGELGALKKEIVFTGDVLNTTARIQDLCNNLKSKLLVSEHLRMALKEETKIEFVPKGAVELKGKHEIVNLYAVHKKIPYS</sequence>
<dbReference type="SUPFAM" id="SSF55073">
    <property type="entry name" value="Nucleotide cyclase"/>
    <property type="match status" value="1"/>
</dbReference>
<dbReference type="PROSITE" id="PS50125">
    <property type="entry name" value="GUANYLATE_CYCLASE_2"/>
    <property type="match status" value="1"/>
</dbReference>
<feature type="transmembrane region" description="Helical" evidence="1">
    <location>
        <begin position="134"/>
        <end position="153"/>
    </location>
</feature>
<comment type="caution">
    <text evidence="3">The sequence shown here is derived from an EMBL/GenBank/DDBJ whole genome shotgun (WGS) entry which is preliminary data.</text>
</comment>
<gene>
    <name evidence="3" type="ORF">BUL40_06990</name>
</gene>
<evidence type="ECO:0000259" key="2">
    <source>
        <dbReference type="PROSITE" id="PS50125"/>
    </source>
</evidence>
<dbReference type="AlphaFoldDB" id="A0A1V6LRN7"/>
<evidence type="ECO:0000313" key="4">
    <source>
        <dbReference type="Proteomes" id="UP000191680"/>
    </source>
</evidence>
<dbReference type="CDD" id="cd07302">
    <property type="entry name" value="CHD"/>
    <property type="match status" value="1"/>
</dbReference>
<proteinExistence type="predicted"/>